<feature type="transmembrane region" description="Helical" evidence="8">
    <location>
        <begin position="430"/>
        <end position="451"/>
    </location>
</feature>
<feature type="transmembrane region" description="Helical" evidence="8">
    <location>
        <begin position="117"/>
        <end position="143"/>
    </location>
</feature>
<evidence type="ECO:0000256" key="5">
    <source>
        <dbReference type="ARBA" id="ARBA00022989"/>
    </source>
</evidence>
<dbReference type="PROSITE" id="PS50283">
    <property type="entry name" value="NA_SOLUT_SYMP_3"/>
    <property type="match status" value="1"/>
</dbReference>
<dbReference type="Proteomes" id="UP000593766">
    <property type="component" value="Chromosome"/>
</dbReference>
<evidence type="ECO:0000256" key="3">
    <source>
        <dbReference type="ARBA" id="ARBA00022448"/>
    </source>
</evidence>
<feature type="transmembrane region" description="Helical" evidence="8">
    <location>
        <begin position="155"/>
        <end position="173"/>
    </location>
</feature>
<dbReference type="OrthoDB" id="9779at2157"/>
<feature type="transmembrane region" description="Helical" evidence="8">
    <location>
        <begin position="376"/>
        <end position="400"/>
    </location>
</feature>
<sequence length="468" mass="49462">MYVWALIVVLAYLLLMLGVGFYAARYKVKTAEDLVIAGRRVGLLFVAASLSANNIGGGSTVGVAARAYGAWGLSAGWYIMTAGIAMIPVGYVFYYMRKTRAWTLPQVISKRFGAPSHLTTSILQMISLTTLTASQILASGTIFSALTGLSFETGVLLATIITILYTILGGLWADVMTDFVQWLMITLGMLVAIPFILANAGGWESVVARLPAGHLDFFKLGYNNILNLTFMYIVSFITGAEMASRALASRDEKIALKGSILSGVLMGVYAFIPALIGLIALAELPGINASEAYAKVMLGYAPEPVAGIALAAILAATMSSADSDMLGTASIFAVDIWKRYIRKNASNKEILILTRLGVVVVGVLAASAALTRFDIVTINTFAFMLRSAGPFAPFALGLIMKYVTKEAGIAAIITGSIAGVYWRLAGQPYGIGDTVIGALVGVITFLVLIAIGKALGRPPAPPLEEVGE</sequence>
<keyword evidence="5 8" id="KW-1133">Transmembrane helix</keyword>
<evidence type="ECO:0000256" key="6">
    <source>
        <dbReference type="ARBA" id="ARBA00023136"/>
    </source>
</evidence>
<dbReference type="InterPro" id="IPR001734">
    <property type="entry name" value="Na/solute_symporter"/>
</dbReference>
<dbReference type="RefSeq" id="WP_193436882.1">
    <property type="nucleotide sequence ID" value="NZ_CP063144.1"/>
</dbReference>
<keyword evidence="10" id="KW-1185">Reference proteome</keyword>
<evidence type="ECO:0000256" key="8">
    <source>
        <dbReference type="SAM" id="Phobius"/>
    </source>
</evidence>
<keyword evidence="3" id="KW-0813">Transport</keyword>
<reference evidence="9 10" key="1">
    <citation type="submission" date="2020-10" db="EMBL/GenBank/DDBJ databases">
        <title>Complete genome sequence of Thermosphaera aggregans strain 3507.</title>
        <authorList>
            <person name="Zayulina K.S."/>
            <person name="Elcheninov A.G."/>
            <person name="Toshchakov S.V."/>
            <person name="Kublanov I.V."/>
            <person name="Kochetkova T.V."/>
        </authorList>
    </citation>
    <scope>NUCLEOTIDE SEQUENCE [LARGE SCALE GENOMIC DNA]</scope>
    <source>
        <strain evidence="9 10">3507</strain>
    </source>
</reference>
<dbReference type="CDD" id="cd10322">
    <property type="entry name" value="SLC5sbd"/>
    <property type="match status" value="1"/>
</dbReference>
<dbReference type="GeneID" id="59454217"/>
<feature type="transmembrane region" description="Helical" evidence="8">
    <location>
        <begin position="260"/>
        <end position="284"/>
    </location>
</feature>
<feature type="transmembrane region" description="Helical" evidence="8">
    <location>
        <begin position="36"/>
        <end position="55"/>
    </location>
</feature>
<evidence type="ECO:0000256" key="1">
    <source>
        <dbReference type="ARBA" id="ARBA00004141"/>
    </source>
</evidence>
<evidence type="ECO:0000256" key="7">
    <source>
        <dbReference type="RuleBase" id="RU362091"/>
    </source>
</evidence>
<protein>
    <submittedName>
        <fullName evidence="9">Sodium:solute symporter family protein</fullName>
    </submittedName>
</protein>
<dbReference type="AlphaFoldDB" id="A0A7M1USU0"/>
<evidence type="ECO:0000256" key="4">
    <source>
        <dbReference type="ARBA" id="ARBA00022692"/>
    </source>
</evidence>
<dbReference type="PANTHER" id="PTHR48086:SF7">
    <property type="entry name" value="SODIUM-SOLUTE SYMPORTER-RELATED"/>
    <property type="match status" value="1"/>
</dbReference>
<keyword evidence="4 8" id="KW-0812">Transmembrane</keyword>
<feature type="transmembrane region" description="Helical" evidence="8">
    <location>
        <begin position="180"/>
        <end position="200"/>
    </location>
</feature>
<feature type="transmembrane region" description="Helical" evidence="8">
    <location>
        <begin position="304"/>
        <end position="337"/>
    </location>
</feature>
<dbReference type="GO" id="GO:0022857">
    <property type="term" value="F:transmembrane transporter activity"/>
    <property type="evidence" value="ECO:0007669"/>
    <property type="project" value="InterPro"/>
</dbReference>
<evidence type="ECO:0000313" key="9">
    <source>
        <dbReference type="EMBL" id="QOR95089.1"/>
    </source>
</evidence>
<name>A0A7M1USU0_9CREN</name>
<organism evidence="9 10">
    <name type="scientific">Thermosphaera chiliense</name>
    <dbReference type="NCBI Taxonomy" id="3402707"/>
    <lineage>
        <taxon>Archaea</taxon>
        <taxon>Thermoproteota</taxon>
        <taxon>Thermoprotei</taxon>
        <taxon>Desulfurococcales</taxon>
        <taxon>Desulfurococcaceae</taxon>
        <taxon>Thermosphaera</taxon>
    </lineage>
</organism>
<evidence type="ECO:0000313" key="10">
    <source>
        <dbReference type="Proteomes" id="UP000593766"/>
    </source>
</evidence>
<dbReference type="InterPro" id="IPR038377">
    <property type="entry name" value="Na/Glc_symporter_sf"/>
</dbReference>
<keyword evidence="6 8" id="KW-0472">Membrane</keyword>
<evidence type="ECO:0000256" key="2">
    <source>
        <dbReference type="ARBA" id="ARBA00006434"/>
    </source>
</evidence>
<accession>A0A7M1USU0</accession>
<feature type="transmembrane region" description="Helical" evidence="8">
    <location>
        <begin position="220"/>
        <end position="239"/>
    </location>
</feature>
<dbReference type="GO" id="GO:0005886">
    <property type="term" value="C:plasma membrane"/>
    <property type="evidence" value="ECO:0007669"/>
    <property type="project" value="TreeGrafter"/>
</dbReference>
<dbReference type="Gene3D" id="1.20.1730.10">
    <property type="entry name" value="Sodium/glucose cotransporter"/>
    <property type="match status" value="1"/>
</dbReference>
<dbReference type="KEGG" id="tcs:IMZ38_02325"/>
<feature type="transmembrane region" description="Helical" evidence="8">
    <location>
        <begin position="349"/>
        <end position="370"/>
    </location>
</feature>
<comment type="similarity">
    <text evidence="2 7">Belongs to the sodium:solute symporter (SSF) (TC 2.A.21) family.</text>
</comment>
<dbReference type="EMBL" id="CP063144">
    <property type="protein sequence ID" value="QOR95089.1"/>
    <property type="molecule type" value="Genomic_DNA"/>
</dbReference>
<feature type="transmembrane region" description="Helical" evidence="8">
    <location>
        <begin position="75"/>
        <end position="96"/>
    </location>
</feature>
<gene>
    <name evidence="9" type="ORF">IMZ38_02325</name>
</gene>
<feature type="transmembrane region" description="Helical" evidence="8">
    <location>
        <begin position="407"/>
        <end position="424"/>
    </location>
</feature>
<proteinExistence type="inferred from homology"/>
<dbReference type="Pfam" id="PF00474">
    <property type="entry name" value="SSF"/>
    <property type="match status" value="1"/>
</dbReference>
<dbReference type="InterPro" id="IPR050277">
    <property type="entry name" value="Sodium:Solute_Symporter"/>
</dbReference>
<comment type="subcellular location">
    <subcellularLocation>
        <location evidence="1">Membrane</location>
        <topology evidence="1">Multi-pass membrane protein</topology>
    </subcellularLocation>
</comment>
<feature type="transmembrane region" description="Helical" evidence="8">
    <location>
        <begin position="6"/>
        <end position="24"/>
    </location>
</feature>
<dbReference type="PANTHER" id="PTHR48086">
    <property type="entry name" value="SODIUM/PROLINE SYMPORTER-RELATED"/>
    <property type="match status" value="1"/>
</dbReference>